<evidence type="ECO:0000256" key="2">
    <source>
        <dbReference type="SAM" id="Phobius"/>
    </source>
</evidence>
<dbReference type="InterPro" id="IPR000801">
    <property type="entry name" value="Esterase-like"/>
</dbReference>
<evidence type="ECO:0000256" key="1">
    <source>
        <dbReference type="SAM" id="MobiDB-lite"/>
    </source>
</evidence>
<dbReference type="Proteomes" id="UP000005845">
    <property type="component" value="Unassembled WGS sequence"/>
</dbReference>
<keyword evidence="4" id="KW-1185">Reference proteome</keyword>
<protein>
    <submittedName>
        <fullName evidence="3">Putative mycolyltransferase</fullName>
    </submittedName>
</protein>
<dbReference type="PANTHER" id="PTHR48098">
    <property type="entry name" value="ENTEROCHELIN ESTERASE-RELATED"/>
    <property type="match status" value="1"/>
</dbReference>
<dbReference type="EMBL" id="BAFC01000007">
    <property type="protein sequence ID" value="GAB37456.1"/>
    <property type="molecule type" value="Genomic_DNA"/>
</dbReference>
<dbReference type="SUPFAM" id="SSF53474">
    <property type="entry name" value="alpha/beta-Hydrolases"/>
    <property type="match status" value="1"/>
</dbReference>
<name>H5TVE8_9ACTN</name>
<reference evidence="3 4" key="1">
    <citation type="submission" date="2012-02" db="EMBL/GenBank/DDBJ databases">
        <title>Whole genome shotgun sequence of Gordonia sputi NBRC 100414.</title>
        <authorList>
            <person name="Yoshida I."/>
            <person name="Hosoyama A."/>
            <person name="Tsuchikane K."/>
            <person name="Katsumata H."/>
            <person name="Yamazaki S."/>
            <person name="Fujita N."/>
        </authorList>
    </citation>
    <scope>NUCLEOTIDE SEQUENCE [LARGE SCALE GENOMIC DNA]</scope>
    <source>
        <strain evidence="3 4">NBRC 100414</strain>
    </source>
</reference>
<dbReference type="PANTHER" id="PTHR48098:SF1">
    <property type="entry name" value="DIACYLGLYCEROL ACYLTRANSFERASE_MYCOLYLTRANSFERASE AG85A"/>
    <property type="match status" value="1"/>
</dbReference>
<evidence type="ECO:0000313" key="4">
    <source>
        <dbReference type="Proteomes" id="UP000005845"/>
    </source>
</evidence>
<evidence type="ECO:0000313" key="3">
    <source>
        <dbReference type="EMBL" id="GAB37456.1"/>
    </source>
</evidence>
<feature type="region of interest" description="Disordered" evidence="1">
    <location>
        <begin position="424"/>
        <end position="503"/>
    </location>
</feature>
<keyword evidence="2" id="KW-0812">Transmembrane</keyword>
<accession>H5TVE8</accession>
<keyword evidence="2" id="KW-1133">Transmembrane helix</keyword>
<dbReference type="AlphaFoldDB" id="H5TVE8"/>
<keyword evidence="3" id="KW-0808">Transferase</keyword>
<dbReference type="InterPro" id="IPR050583">
    <property type="entry name" value="Mycobacterial_A85_antigen"/>
</dbReference>
<dbReference type="RefSeq" id="WP_005202112.1">
    <property type="nucleotide sequence ID" value="NZ_BAFC01000007.1"/>
</dbReference>
<organism evidence="3 4">
    <name type="scientific">Gordonia sputi NBRC 100414</name>
    <dbReference type="NCBI Taxonomy" id="1089453"/>
    <lineage>
        <taxon>Bacteria</taxon>
        <taxon>Bacillati</taxon>
        <taxon>Actinomycetota</taxon>
        <taxon>Actinomycetes</taxon>
        <taxon>Mycobacteriales</taxon>
        <taxon>Gordoniaceae</taxon>
        <taxon>Gordonia</taxon>
    </lineage>
</organism>
<dbReference type="GO" id="GO:0016747">
    <property type="term" value="F:acyltransferase activity, transferring groups other than amino-acyl groups"/>
    <property type="evidence" value="ECO:0007669"/>
    <property type="project" value="TreeGrafter"/>
</dbReference>
<feature type="transmembrane region" description="Helical" evidence="2">
    <location>
        <begin position="44"/>
        <end position="64"/>
    </location>
</feature>
<dbReference type="Pfam" id="PF00756">
    <property type="entry name" value="Esterase"/>
    <property type="match status" value="1"/>
</dbReference>
<dbReference type="eggNOG" id="COG0627">
    <property type="taxonomic scope" value="Bacteria"/>
</dbReference>
<sequence>MPISPESAAGDPRDQWITYDAPVADESTAPGNRTPGPRRIRRRLVGLATVLTLTAALLGLSAVIGKDDRASALVGHPEVLRNGCTWDSSGNYVQNCKVWSPSQNKWVVVQIRASSGSDKGVYLLDGMRARDDRSAWTTDVQAAKVYDGKSDTTLVMPAGGASSFYTDWDAGAGDKNVKIKQETFLTDELPAYLATNFGVSRSNNAIVGLSMSAGPAVTLAERHPEQFKVVQAMSGYYQTDNPIGALGVLATQTLVSNYTNGIVNMWGAPGSARWTANDPSKNIDKLKQNGQTLIISSGSGFPSPADMAKLSQSDLINAIALEVLSAVSTVLMQLQLAQSGVSVISLPNYGVHNWANWDRSLGAGKNDVLGALNKTPAVTAKTQLVSAAGSPEPDGVAKATAAARVAASQQVQSPAVLAAVAADKASSTSSTTSTSTSPSESARSAGSTTESTTSTPSEETTTTTTPAPTGSSTSSPSNSTPPQSTTSDSTTTTTTTTVATPSP</sequence>
<keyword evidence="2" id="KW-0472">Membrane</keyword>
<gene>
    <name evidence="3" type="ORF">GOSPT_007_00670</name>
</gene>
<dbReference type="Gene3D" id="3.40.50.1820">
    <property type="entry name" value="alpha/beta hydrolase"/>
    <property type="match status" value="1"/>
</dbReference>
<proteinExistence type="predicted"/>
<comment type="caution">
    <text evidence="3">The sequence shown here is derived from an EMBL/GenBank/DDBJ whole genome shotgun (WGS) entry which is preliminary data.</text>
</comment>
<dbReference type="InterPro" id="IPR029058">
    <property type="entry name" value="AB_hydrolase_fold"/>
</dbReference>